<dbReference type="PATRIC" id="fig|1178515.4.peg.3762"/>
<sequence length="194" mass="22077">MQQTGAFQALQRIAELMHEADVPWLVGGSSNLMLQGVDIGRAPRDLDIYMDAKQLDIAYDRLSPFATDIPVWDRTEMYYSKLSHYIVGGVTVELVGDFEVRSRSSIYTVNLHLLHAMIGVETGIFAYPVSLMPLSHELIFNLLRNRPDRYIAIANRMKEDLSRHLQSLRLIKEFCQLDAEVVQQLNAMLGLQPD</sequence>
<protein>
    <submittedName>
        <fullName evidence="1">Uncharacterized protein</fullName>
    </submittedName>
</protein>
<dbReference type="InterPro" id="IPR043519">
    <property type="entry name" value="NT_sf"/>
</dbReference>
<dbReference type="Gene3D" id="3.30.460.40">
    <property type="match status" value="1"/>
</dbReference>
<accession>A0A172TPL0</accession>
<gene>
    <name evidence="1" type="ORF">SY83_18645</name>
</gene>
<dbReference type="EMBL" id="CP011388">
    <property type="protein sequence ID" value="ANE49019.1"/>
    <property type="molecule type" value="Genomic_DNA"/>
</dbReference>
<evidence type="ECO:0000313" key="1">
    <source>
        <dbReference type="EMBL" id="ANE49019.1"/>
    </source>
</evidence>
<reference evidence="1 2" key="1">
    <citation type="submission" date="2015-01" db="EMBL/GenBank/DDBJ databases">
        <title>Paenibacillus swuensis/DY6/whole genome sequencing.</title>
        <authorList>
            <person name="Kim M.K."/>
            <person name="Srinivasan S."/>
            <person name="Lee J.-J."/>
        </authorList>
    </citation>
    <scope>NUCLEOTIDE SEQUENCE [LARGE SCALE GENOMIC DNA]</scope>
    <source>
        <strain evidence="1 2">DY6</strain>
    </source>
</reference>
<organism evidence="1 2">
    <name type="scientific">Paenibacillus swuensis</name>
    <dbReference type="NCBI Taxonomy" id="1178515"/>
    <lineage>
        <taxon>Bacteria</taxon>
        <taxon>Bacillati</taxon>
        <taxon>Bacillota</taxon>
        <taxon>Bacilli</taxon>
        <taxon>Bacillales</taxon>
        <taxon>Paenibacillaceae</taxon>
        <taxon>Paenibacillus</taxon>
    </lineage>
</organism>
<dbReference type="AlphaFoldDB" id="A0A172TPL0"/>
<name>A0A172TPL0_9BACL</name>
<dbReference type="STRING" id="1178515.SY83_18645"/>
<dbReference type="KEGG" id="pswu:SY83_18645"/>
<dbReference type="SUPFAM" id="SSF81301">
    <property type="entry name" value="Nucleotidyltransferase"/>
    <property type="match status" value="1"/>
</dbReference>
<evidence type="ECO:0000313" key="2">
    <source>
        <dbReference type="Proteomes" id="UP000076927"/>
    </source>
</evidence>
<keyword evidence="2" id="KW-1185">Reference proteome</keyword>
<dbReference type="Proteomes" id="UP000076927">
    <property type="component" value="Chromosome"/>
</dbReference>
<proteinExistence type="predicted"/>